<dbReference type="Proteomes" id="UP000035642">
    <property type="component" value="Unassembled WGS sequence"/>
</dbReference>
<keyword evidence="1" id="KW-0812">Transmembrane</keyword>
<accession>A0A0K0DA29</accession>
<reference evidence="3" key="2">
    <citation type="submission" date="2017-02" db="UniProtKB">
        <authorList>
            <consortium name="WormBaseParasite"/>
        </authorList>
    </citation>
    <scope>IDENTIFICATION</scope>
</reference>
<evidence type="ECO:0000313" key="3">
    <source>
        <dbReference type="WBParaSite" id="ACAC_0000706401-mRNA-1"/>
    </source>
</evidence>
<feature type="transmembrane region" description="Helical" evidence="1">
    <location>
        <begin position="137"/>
        <end position="155"/>
    </location>
</feature>
<keyword evidence="2" id="KW-1185">Reference proteome</keyword>
<name>A0A0K0DA29_ANGCA</name>
<evidence type="ECO:0000256" key="1">
    <source>
        <dbReference type="SAM" id="Phobius"/>
    </source>
</evidence>
<dbReference type="WBParaSite" id="ACAC_0000706401-mRNA-1">
    <property type="protein sequence ID" value="ACAC_0000706401-mRNA-1"/>
    <property type="gene ID" value="ACAC_0000706401"/>
</dbReference>
<proteinExistence type="predicted"/>
<keyword evidence="1" id="KW-0472">Membrane</keyword>
<sequence>MRTLSVSVCIVEKVEGKQMARFANFASIAHHDGASDWCFQHHESSILSTSQLEHYDQEICHTEGILHHGVRLAPATMLEQYHHHGPRLRVKGTNGICAGVHTAREGGPSKYPNSLFVFTAVLLLCAMNPQRGAISKAIGLPLGVIAMGFCAVVTLKSIRFWSRSTRAPPIVDNYKNFSTLV</sequence>
<organism evidence="2 3">
    <name type="scientific">Angiostrongylus cantonensis</name>
    <name type="common">Rat lungworm</name>
    <dbReference type="NCBI Taxonomy" id="6313"/>
    <lineage>
        <taxon>Eukaryota</taxon>
        <taxon>Metazoa</taxon>
        <taxon>Ecdysozoa</taxon>
        <taxon>Nematoda</taxon>
        <taxon>Chromadorea</taxon>
        <taxon>Rhabditida</taxon>
        <taxon>Rhabditina</taxon>
        <taxon>Rhabditomorpha</taxon>
        <taxon>Strongyloidea</taxon>
        <taxon>Metastrongylidae</taxon>
        <taxon>Angiostrongylus</taxon>
    </lineage>
</organism>
<evidence type="ECO:0000313" key="2">
    <source>
        <dbReference type="Proteomes" id="UP000035642"/>
    </source>
</evidence>
<protein>
    <submittedName>
        <fullName evidence="3">Transmembrane protein</fullName>
    </submittedName>
</protein>
<reference evidence="2" key="1">
    <citation type="submission" date="2012-09" db="EMBL/GenBank/DDBJ databases">
        <authorList>
            <person name="Martin A.A."/>
        </authorList>
    </citation>
    <scope>NUCLEOTIDE SEQUENCE</scope>
</reference>
<keyword evidence="1" id="KW-1133">Transmembrane helix</keyword>
<dbReference type="AlphaFoldDB" id="A0A0K0DA29"/>